<dbReference type="GO" id="GO:0005737">
    <property type="term" value="C:cytoplasm"/>
    <property type="evidence" value="ECO:0007669"/>
    <property type="project" value="UniProtKB-SubCell"/>
</dbReference>
<dbReference type="InterPro" id="IPR027417">
    <property type="entry name" value="P-loop_NTPase"/>
</dbReference>
<dbReference type="PANTHER" id="PTHR23359">
    <property type="entry name" value="NUCLEOTIDE KINASE"/>
    <property type="match status" value="1"/>
</dbReference>
<dbReference type="GO" id="GO:0004017">
    <property type="term" value="F:AMP kinase activity"/>
    <property type="evidence" value="ECO:0007669"/>
    <property type="project" value="UniProtKB-EC"/>
</dbReference>
<evidence type="ECO:0000256" key="2">
    <source>
        <dbReference type="ARBA" id="ARBA00022727"/>
    </source>
</evidence>
<dbReference type="AlphaFoldDB" id="A0A1G2FWJ1"/>
<keyword evidence="4 5" id="KW-0418">Kinase</keyword>
<comment type="subcellular location">
    <subcellularLocation>
        <location evidence="6">Cytoplasm</location>
    </subcellularLocation>
</comment>
<sequence length="197" mass="22479">MNKKDPRTVIFIGKAGSGKGVQARLLVEHLGSNKTLYVYSGGKFRSLVKETKTHTTRLLKENVLDAGGLAPRFLAIWAWGDTLIREFSPHYHLVIDGSPRTLMEAQAFAEALVFYGREKNVFVVILDIPQQEVFRRLQLRGRHDDKKEAIMERLRWFDKNIPPIISYFKKKTSFFVIAVDGVGSEKKVFERITSAVI</sequence>
<dbReference type="EMBL" id="MHNI01000018">
    <property type="protein sequence ID" value="OGZ42454.1"/>
    <property type="molecule type" value="Genomic_DNA"/>
</dbReference>
<evidence type="ECO:0000256" key="4">
    <source>
        <dbReference type="ARBA" id="ARBA00022777"/>
    </source>
</evidence>
<dbReference type="PRINTS" id="PR00094">
    <property type="entry name" value="ADENYLTKNASE"/>
</dbReference>
<comment type="similarity">
    <text evidence="5">Belongs to the adenylate kinase family.</text>
</comment>
<evidence type="ECO:0000256" key="1">
    <source>
        <dbReference type="ARBA" id="ARBA00022679"/>
    </source>
</evidence>
<reference evidence="7 8" key="1">
    <citation type="journal article" date="2016" name="Nat. Commun.">
        <title>Thousands of microbial genomes shed light on interconnected biogeochemical processes in an aquifer system.</title>
        <authorList>
            <person name="Anantharaman K."/>
            <person name="Brown C.T."/>
            <person name="Hug L.A."/>
            <person name="Sharon I."/>
            <person name="Castelle C.J."/>
            <person name="Probst A.J."/>
            <person name="Thomas B.C."/>
            <person name="Singh A."/>
            <person name="Wilkins M.J."/>
            <person name="Karaoz U."/>
            <person name="Brodie E.L."/>
            <person name="Williams K.H."/>
            <person name="Hubbard S.S."/>
            <person name="Banfield J.F."/>
        </authorList>
    </citation>
    <scope>NUCLEOTIDE SEQUENCE [LARGE SCALE GENOMIC DNA]</scope>
</reference>
<dbReference type="Gene3D" id="3.40.50.300">
    <property type="entry name" value="P-loop containing nucleotide triphosphate hydrolases"/>
    <property type="match status" value="1"/>
</dbReference>
<evidence type="ECO:0000256" key="3">
    <source>
        <dbReference type="ARBA" id="ARBA00022741"/>
    </source>
</evidence>
<name>A0A1G2FWJ1_9BACT</name>
<organism evidence="7 8">
    <name type="scientific">Candidatus Ryanbacteria bacterium RIFCSPHIGHO2_01_45_13</name>
    <dbReference type="NCBI Taxonomy" id="1802112"/>
    <lineage>
        <taxon>Bacteria</taxon>
        <taxon>Candidatus Ryaniibacteriota</taxon>
    </lineage>
</organism>
<evidence type="ECO:0000256" key="6">
    <source>
        <dbReference type="RuleBase" id="RU003331"/>
    </source>
</evidence>
<comment type="catalytic activity">
    <reaction evidence="6">
        <text>AMP + ATP = 2 ADP</text>
        <dbReference type="Rhea" id="RHEA:12973"/>
        <dbReference type="ChEBI" id="CHEBI:30616"/>
        <dbReference type="ChEBI" id="CHEBI:456215"/>
        <dbReference type="ChEBI" id="CHEBI:456216"/>
        <dbReference type="EC" id="2.7.4.3"/>
    </reaction>
</comment>
<evidence type="ECO:0000313" key="7">
    <source>
        <dbReference type="EMBL" id="OGZ42454.1"/>
    </source>
</evidence>
<dbReference type="GO" id="GO:0005524">
    <property type="term" value="F:ATP binding"/>
    <property type="evidence" value="ECO:0007669"/>
    <property type="project" value="UniProtKB-KW"/>
</dbReference>
<protein>
    <recommendedName>
        <fullName evidence="6">Adenylate kinase</fullName>
        <ecNumber evidence="6">2.7.4.3</ecNumber>
    </recommendedName>
</protein>
<evidence type="ECO:0000256" key="5">
    <source>
        <dbReference type="RuleBase" id="RU003330"/>
    </source>
</evidence>
<dbReference type="Pfam" id="PF00406">
    <property type="entry name" value="ADK"/>
    <property type="match status" value="1"/>
</dbReference>
<keyword evidence="3 6" id="KW-0547">Nucleotide-binding</keyword>
<gene>
    <name evidence="7" type="ORF">A2W41_03670</name>
</gene>
<keyword evidence="2" id="KW-0545">Nucleotide biosynthesis</keyword>
<keyword evidence="6" id="KW-0067">ATP-binding</keyword>
<keyword evidence="1 5" id="KW-0808">Transferase</keyword>
<comment type="caution">
    <text evidence="7">The sequence shown here is derived from an EMBL/GenBank/DDBJ whole genome shotgun (WGS) entry which is preliminary data.</text>
</comment>
<dbReference type="SUPFAM" id="SSF52540">
    <property type="entry name" value="P-loop containing nucleoside triphosphate hydrolases"/>
    <property type="match status" value="1"/>
</dbReference>
<dbReference type="InterPro" id="IPR000850">
    <property type="entry name" value="Adenylat/UMP-CMP_kin"/>
</dbReference>
<comment type="subunit">
    <text evidence="6">Monomer.</text>
</comment>
<accession>A0A1G2FWJ1</accession>
<dbReference type="EC" id="2.7.4.3" evidence="6"/>
<dbReference type="Proteomes" id="UP000176700">
    <property type="component" value="Unassembled WGS sequence"/>
</dbReference>
<proteinExistence type="inferred from homology"/>
<evidence type="ECO:0000313" key="8">
    <source>
        <dbReference type="Proteomes" id="UP000176700"/>
    </source>
</evidence>